<dbReference type="EMBL" id="RZHH01000002">
    <property type="protein sequence ID" value="RYJ14374.1"/>
    <property type="molecule type" value="Genomic_DNA"/>
</dbReference>
<organism evidence="2 3">
    <name type="scientific">Halogeometricum borinquense</name>
    <dbReference type="NCBI Taxonomy" id="60847"/>
    <lineage>
        <taxon>Archaea</taxon>
        <taxon>Methanobacteriati</taxon>
        <taxon>Methanobacteriota</taxon>
        <taxon>Stenosarchaea group</taxon>
        <taxon>Halobacteria</taxon>
        <taxon>Halobacteriales</taxon>
        <taxon>Haloferacaceae</taxon>
        <taxon>Halogeometricum</taxon>
    </lineage>
</organism>
<evidence type="ECO:0000259" key="1">
    <source>
        <dbReference type="Pfam" id="PF00582"/>
    </source>
</evidence>
<comment type="caution">
    <text evidence="2">The sequence shown here is derived from an EMBL/GenBank/DDBJ whole genome shotgun (WGS) entry which is preliminary data.</text>
</comment>
<dbReference type="CDD" id="cd00293">
    <property type="entry name" value="USP-like"/>
    <property type="match status" value="1"/>
</dbReference>
<accession>A0A482T917</accession>
<gene>
    <name evidence="2" type="ORF">ELS19_10700</name>
</gene>
<dbReference type="Gene3D" id="3.40.50.620">
    <property type="entry name" value="HUPs"/>
    <property type="match status" value="1"/>
</dbReference>
<dbReference type="InterPro" id="IPR014729">
    <property type="entry name" value="Rossmann-like_a/b/a_fold"/>
</dbReference>
<protein>
    <submittedName>
        <fullName evidence="2">Universal stress protein</fullName>
    </submittedName>
</protein>
<dbReference type="SUPFAM" id="SSF52402">
    <property type="entry name" value="Adenine nucleotide alpha hydrolases-like"/>
    <property type="match status" value="1"/>
</dbReference>
<feature type="domain" description="UspA" evidence="1">
    <location>
        <begin position="14"/>
        <end position="144"/>
    </location>
</feature>
<dbReference type="AlphaFoldDB" id="A0A482T917"/>
<name>A0A482T917_9EURY</name>
<sequence>MDEETIAPLFDRPLIPVANDDDAAATAAAVLPRIAANGGDPVFVHVIEKAGGAPDKASVEQREELAEEMFDFIREESDDAGVEVETTLRYGTDVAATIIDTAHDIGATCITFTPRGGKRWWDLFSGDTRESLVTKSDLPVVVLPAADTAEVDA</sequence>
<dbReference type="OMA" id="AKRTCEA"/>
<dbReference type="RefSeq" id="WP_006053736.1">
    <property type="nucleotide sequence ID" value="NZ_RZHH01000002.1"/>
</dbReference>
<reference evidence="2 3" key="1">
    <citation type="submission" date="2018-12" db="EMBL/GenBank/DDBJ databases">
        <title>Genome analysis provides insights into bioremediation potentialities of Halogeometricum borinquense strain N11.</title>
        <authorList>
            <person name="Najjari A."/>
            <person name="Youssef N."/>
            <person name="Fhoula I."/>
            <person name="Ben Dhia O."/>
            <person name="Mahjoubi M."/>
            <person name="Ouzari H.I."/>
            <person name="Cherif A."/>
        </authorList>
    </citation>
    <scope>NUCLEOTIDE SEQUENCE [LARGE SCALE GENOMIC DNA]</scope>
    <source>
        <strain evidence="2 3">N11</strain>
    </source>
</reference>
<dbReference type="GeneID" id="9992735"/>
<dbReference type="Proteomes" id="UP000294028">
    <property type="component" value="Unassembled WGS sequence"/>
</dbReference>
<proteinExistence type="predicted"/>
<evidence type="ECO:0000313" key="3">
    <source>
        <dbReference type="Proteomes" id="UP000294028"/>
    </source>
</evidence>
<dbReference type="Pfam" id="PF00582">
    <property type="entry name" value="Usp"/>
    <property type="match status" value="1"/>
</dbReference>
<evidence type="ECO:0000313" key="2">
    <source>
        <dbReference type="EMBL" id="RYJ14374.1"/>
    </source>
</evidence>
<dbReference type="InterPro" id="IPR006016">
    <property type="entry name" value="UspA"/>
</dbReference>